<dbReference type="OrthoDB" id="5125733at2759"/>
<evidence type="ECO:0000313" key="2">
    <source>
        <dbReference type="EMBL" id="KAG0645397.1"/>
    </source>
</evidence>
<dbReference type="Pfam" id="PF06985">
    <property type="entry name" value="HET"/>
    <property type="match status" value="1"/>
</dbReference>
<dbReference type="Proteomes" id="UP000785200">
    <property type="component" value="Unassembled WGS sequence"/>
</dbReference>
<dbReference type="PANTHER" id="PTHR33112">
    <property type="entry name" value="DOMAIN PROTEIN, PUTATIVE-RELATED"/>
    <property type="match status" value="1"/>
</dbReference>
<gene>
    <name evidence="2" type="ORF">D0Z07_8920</name>
</gene>
<dbReference type="PANTHER" id="PTHR33112:SF16">
    <property type="entry name" value="HETEROKARYON INCOMPATIBILITY DOMAIN-CONTAINING PROTEIN"/>
    <property type="match status" value="1"/>
</dbReference>
<comment type="caution">
    <text evidence="2">The sequence shown here is derived from an EMBL/GenBank/DDBJ whole genome shotgun (WGS) entry which is preliminary data.</text>
</comment>
<protein>
    <submittedName>
        <fullName evidence="2">Heterokaryon incompatibility protein</fullName>
    </submittedName>
</protein>
<dbReference type="AlphaFoldDB" id="A0A9P6SJZ5"/>
<keyword evidence="3" id="KW-1185">Reference proteome</keyword>
<name>A0A9P6SJZ5_9HELO</name>
<accession>A0A9P6SJZ5</accession>
<proteinExistence type="predicted"/>
<evidence type="ECO:0000259" key="1">
    <source>
        <dbReference type="Pfam" id="PF06985"/>
    </source>
</evidence>
<dbReference type="InterPro" id="IPR010730">
    <property type="entry name" value="HET"/>
</dbReference>
<evidence type="ECO:0000313" key="3">
    <source>
        <dbReference type="Proteomes" id="UP000785200"/>
    </source>
</evidence>
<dbReference type="EMBL" id="VNKQ01000019">
    <property type="protein sequence ID" value="KAG0645397.1"/>
    <property type="molecule type" value="Genomic_DNA"/>
</dbReference>
<reference evidence="2" key="1">
    <citation type="submission" date="2019-07" db="EMBL/GenBank/DDBJ databases">
        <title>Hyphodiscus hymeniophilus genome sequencing and assembly.</title>
        <authorList>
            <person name="Kramer G."/>
            <person name="Nodwell J."/>
        </authorList>
    </citation>
    <scope>NUCLEOTIDE SEQUENCE</scope>
    <source>
        <strain evidence="2">ATCC 34498</strain>
    </source>
</reference>
<organism evidence="2 3">
    <name type="scientific">Hyphodiscus hymeniophilus</name>
    <dbReference type="NCBI Taxonomy" id="353542"/>
    <lineage>
        <taxon>Eukaryota</taxon>
        <taxon>Fungi</taxon>
        <taxon>Dikarya</taxon>
        <taxon>Ascomycota</taxon>
        <taxon>Pezizomycotina</taxon>
        <taxon>Leotiomycetes</taxon>
        <taxon>Helotiales</taxon>
        <taxon>Hyphodiscaceae</taxon>
        <taxon>Hyphodiscus</taxon>
    </lineage>
</organism>
<feature type="domain" description="Heterokaryon incompatibility" evidence="1">
    <location>
        <begin position="51"/>
        <end position="159"/>
    </location>
</feature>
<sequence>MQNCCHTHKECARDTFIPTRLVDIGNEHESLRLIITSEDDRFNGDRDVPPFLALSYCWGPPQASYPPLKTEAISLVSRLRGIASDSVPKTIADALTVTRALGYRFIWIDSLCIIQDDPSDWQKESSLMRRIYGSASVTLVAASSTSAYDGFLKRKIQQYSLCLMTHHVIPPREDTSMSNPKPAKSVALWRVF</sequence>